<dbReference type="AlphaFoldDB" id="A0A2G2VJ26"/>
<sequence length="146" mass="16527">MLANKAEEDGDACVEFIAGKESHVDYAMVHGVVYTHREVTYVRKTEEQVEALRIYVSILCHLMRGALIHETVRALQYGASNEDIAHAHPTMSEALKASMATDDKPISHDWTLRKTEEEIATGMIISRLQGCQIPLRLAYHHHARLY</sequence>
<dbReference type="PANTHER" id="PTHR22912:SF212">
    <property type="entry name" value="DIHYDROLIPOYL DEHYDROGENASE"/>
    <property type="match status" value="1"/>
</dbReference>
<dbReference type="InterPro" id="IPR016156">
    <property type="entry name" value="FAD/NAD-linked_Rdtase_dimer_sf"/>
</dbReference>
<proteinExistence type="predicted"/>
<gene>
    <name evidence="1" type="ORF">CQW23_29310</name>
</gene>
<dbReference type="EMBL" id="MLFT02000012">
    <property type="protein sequence ID" value="PHT32973.1"/>
    <property type="molecule type" value="Genomic_DNA"/>
</dbReference>
<name>A0A2G2VJ26_CAPBA</name>
<dbReference type="GO" id="GO:0045252">
    <property type="term" value="C:oxoglutarate dehydrogenase complex"/>
    <property type="evidence" value="ECO:0007669"/>
    <property type="project" value="TreeGrafter"/>
</dbReference>
<dbReference type="InterPro" id="IPR036188">
    <property type="entry name" value="FAD/NAD-bd_sf"/>
</dbReference>
<dbReference type="PANTHER" id="PTHR22912">
    <property type="entry name" value="DISULFIDE OXIDOREDUCTASE"/>
    <property type="match status" value="1"/>
</dbReference>
<accession>A0A2G2VJ26</accession>
<organism evidence="1 2">
    <name type="scientific">Capsicum baccatum</name>
    <name type="common">Peruvian pepper</name>
    <dbReference type="NCBI Taxonomy" id="33114"/>
    <lineage>
        <taxon>Eukaryota</taxon>
        <taxon>Viridiplantae</taxon>
        <taxon>Streptophyta</taxon>
        <taxon>Embryophyta</taxon>
        <taxon>Tracheophyta</taxon>
        <taxon>Spermatophyta</taxon>
        <taxon>Magnoliopsida</taxon>
        <taxon>eudicotyledons</taxon>
        <taxon>Gunneridae</taxon>
        <taxon>Pentapetalae</taxon>
        <taxon>asterids</taxon>
        <taxon>lamiids</taxon>
        <taxon>Solanales</taxon>
        <taxon>Solanaceae</taxon>
        <taxon>Solanoideae</taxon>
        <taxon>Capsiceae</taxon>
        <taxon>Capsicum</taxon>
    </lineage>
</organism>
<reference evidence="1 2" key="1">
    <citation type="journal article" date="2017" name="Genome Biol.">
        <title>New reference genome sequences of hot pepper reveal the massive evolution of plant disease-resistance genes by retroduplication.</title>
        <authorList>
            <person name="Kim S."/>
            <person name="Park J."/>
            <person name="Yeom S.I."/>
            <person name="Kim Y.M."/>
            <person name="Seo E."/>
            <person name="Kim K.T."/>
            <person name="Kim M.S."/>
            <person name="Lee J.M."/>
            <person name="Cheong K."/>
            <person name="Shin H.S."/>
            <person name="Kim S.B."/>
            <person name="Han K."/>
            <person name="Lee J."/>
            <person name="Park M."/>
            <person name="Lee H.A."/>
            <person name="Lee H.Y."/>
            <person name="Lee Y."/>
            <person name="Oh S."/>
            <person name="Lee J.H."/>
            <person name="Choi E."/>
            <person name="Choi E."/>
            <person name="Lee S.E."/>
            <person name="Jeon J."/>
            <person name="Kim H."/>
            <person name="Choi G."/>
            <person name="Song H."/>
            <person name="Lee J."/>
            <person name="Lee S.C."/>
            <person name="Kwon J.K."/>
            <person name="Lee H.Y."/>
            <person name="Koo N."/>
            <person name="Hong Y."/>
            <person name="Kim R.W."/>
            <person name="Kang W.H."/>
            <person name="Huh J.H."/>
            <person name="Kang B.C."/>
            <person name="Yang T.J."/>
            <person name="Lee Y.H."/>
            <person name="Bennetzen J.L."/>
            <person name="Choi D."/>
        </authorList>
    </citation>
    <scope>NUCLEOTIDE SEQUENCE [LARGE SCALE GENOMIC DNA]</scope>
    <source>
        <strain evidence="2">cv. PBC81</strain>
    </source>
</reference>
<dbReference type="Gene3D" id="3.50.50.60">
    <property type="entry name" value="FAD/NAD(P)-binding domain"/>
    <property type="match status" value="1"/>
</dbReference>
<dbReference type="GO" id="GO:0006103">
    <property type="term" value="P:2-oxoglutarate metabolic process"/>
    <property type="evidence" value="ECO:0007669"/>
    <property type="project" value="TreeGrafter"/>
</dbReference>
<dbReference type="InterPro" id="IPR050151">
    <property type="entry name" value="Class-I_Pyr_Nuc-Dis_Oxidored"/>
</dbReference>
<dbReference type="OrthoDB" id="361797at2759"/>
<dbReference type="STRING" id="33114.A0A2G2VJ26"/>
<reference evidence="2" key="2">
    <citation type="journal article" date="2017" name="J. Anim. Genet.">
        <title>Multiple reference genome sequences of hot pepper reveal the massive evolution of plant disease resistance genes by retroduplication.</title>
        <authorList>
            <person name="Kim S."/>
            <person name="Park J."/>
            <person name="Yeom S.-I."/>
            <person name="Kim Y.-M."/>
            <person name="Seo E."/>
            <person name="Kim K.-T."/>
            <person name="Kim M.-S."/>
            <person name="Lee J.M."/>
            <person name="Cheong K."/>
            <person name="Shin H.-S."/>
            <person name="Kim S.-B."/>
            <person name="Han K."/>
            <person name="Lee J."/>
            <person name="Park M."/>
            <person name="Lee H.-A."/>
            <person name="Lee H.-Y."/>
            <person name="Lee Y."/>
            <person name="Oh S."/>
            <person name="Lee J.H."/>
            <person name="Choi E."/>
            <person name="Choi E."/>
            <person name="Lee S.E."/>
            <person name="Jeon J."/>
            <person name="Kim H."/>
            <person name="Choi G."/>
            <person name="Song H."/>
            <person name="Lee J."/>
            <person name="Lee S.-C."/>
            <person name="Kwon J.-K."/>
            <person name="Lee H.-Y."/>
            <person name="Koo N."/>
            <person name="Hong Y."/>
            <person name="Kim R.W."/>
            <person name="Kang W.-H."/>
            <person name="Huh J.H."/>
            <person name="Kang B.-C."/>
            <person name="Yang T.-J."/>
            <person name="Lee Y.-H."/>
            <person name="Bennetzen J.L."/>
            <person name="Choi D."/>
        </authorList>
    </citation>
    <scope>NUCLEOTIDE SEQUENCE [LARGE SCALE GENOMIC DNA]</scope>
    <source>
        <strain evidence="2">cv. PBC81</strain>
    </source>
</reference>
<dbReference type="GO" id="GO:0050660">
    <property type="term" value="F:flavin adenine dinucleotide binding"/>
    <property type="evidence" value="ECO:0007669"/>
    <property type="project" value="TreeGrafter"/>
</dbReference>
<evidence type="ECO:0000313" key="1">
    <source>
        <dbReference type="EMBL" id="PHT32973.1"/>
    </source>
</evidence>
<comment type="caution">
    <text evidence="1">The sequence shown here is derived from an EMBL/GenBank/DDBJ whole genome shotgun (WGS) entry which is preliminary data.</text>
</comment>
<dbReference type="SUPFAM" id="SSF55424">
    <property type="entry name" value="FAD/NAD-linked reductases, dimerisation (C-terminal) domain"/>
    <property type="match status" value="1"/>
</dbReference>
<dbReference type="GO" id="GO:0005739">
    <property type="term" value="C:mitochondrion"/>
    <property type="evidence" value="ECO:0007669"/>
    <property type="project" value="TreeGrafter"/>
</dbReference>
<keyword evidence="2" id="KW-1185">Reference proteome</keyword>
<evidence type="ECO:0000313" key="2">
    <source>
        <dbReference type="Proteomes" id="UP000224567"/>
    </source>
</evidence>
<dbReference type="GO" id="GO:0004148">
    <property type="term" value="F:dihydrolipoyl dehydrogenase (NADH) activity"/>
    <property type="evidence" value="ECO:0007669"/>
    <property type="project" value="TreeGrafter"/>
</dbReference>
<protein>
    <submittedName>
        <fullName evidence="1">Leghemoglobin reductase</fullName>
    </submittedName>
</protein>
<dbReference type="Proteomes" id="UP000224567">
    <property type="component" value="Unassembled WGS sequence"/>
</dbReference>